<evidence type="ECO:0000313" key="1">
    <source>
        <dbReference type="EMBL" id="KAK5945993.1"/>
    </source>
</evidence>
<dbReference type="Proteomes" id="UP001334248">
    <property type="component" value="Unassembled WGS sequence"/>
</dbReference>
<reference evidence="1 2" key="1">
    <citation type="journal article" date="2023" name="Res Sq">
        <title>Genomic and morphological characterization of Knufia obscura isolated from the Mars 2020 spacecraft assembly facility.</title>
        <authorList>
            <person name="Chander A.M."/>
            <person name="Teixeira M.M."/>
            <person name="Singh N.K."/>
            <person name="Williams M.P."/>
            <person name="Parker C.W."/>
            <person name="Leo P."/>
            <person name="Stajich J.E."/>
            <person name="Torok T."/>
            <person name="Tighe S."/>
            <person name="Mason C.E."/>
            <person name="Venkateswaran K."/>
        </authorList>
    </citation>
    <scope>NUCLEOTIDE SEQUENCE [LARGE SCALE GENOMIC DNA]</scope>
    <source>
        <strain evidence="1 2">CCFEE 5817</strain>
    </source>
</reference>
<comment type="caution">
    <text evidence="1">The sequence shown here is derived from an EMBL/GenBank/DDBJ whole genome shotgun (WGS) entry which is preliminary data.</text>
</comment>
<name>A0ABR0S0K6_9EURO</name>
<dbReference type="GeneID" id="89993581"/>
<protein>
    <submittedName>
        <fullName evidence="1">Uncharacterized protein</fullName>
    </submittedName>
</protein>
<proteinExistence type="predicted"/>
<evidence type="ECO:0000313" key="2">
    <source>
        <dbReference type="Proteomes" id="UP001334248"/>
    </source>
</evidence>
<gene>
    <name evidence="1" type="ORF">PMZ80_000132</name>
</gene>
<dbReference type="RefSeq" id="XP_064734083.1">
    <property type="nucleotide sequence ID" value="XM_064868586.1"/>
</dbReference>
<keyword evidence="2" id="KW-1185">Reference proteome</keyword>
<sequence>MINIGQEYYRPSSSTTAQELLLTPPSKMHFLKLFAVMLTNSVLASTTVTTAKHKREITDTFDCNESDFASNITVFQSGEPFAALIPKNQSFVSWSSALCGITQDGKCFYCKDLQVDEFHMPVELLPCVVISTEGKNDDGTVKLAALSTGDKKEEIGLGLEAGDELVGFICG</sequence>
<organism evidence="1 2">
    <name type="scientific">Knufia obscura</name>
    <dbReference type="NCBI Taxonomy" id="1635080"/>
    <lineage>
        <taxon>Eukaryota</taxon>
        <taxon>Fungi</taxon>
        <taxon>Dikarya</taxon>
        <taxon>Ascomycota</taxon>
        <taxon>Pezizomycotina</taxon>
        <taxon>Eurotiomycetes</taxon>
        <taxon>Chaetothyriomycetidae</taxon>
        <taxon>Chaetothyriales</taxon>
        <taxon>Trichomeriaceae</taxon>
        <taxon>Knufia</taxon>
    </lineage>
</organism>
<dbReference type="EMBL" id="JAVHJV010000001">
    <property type="protein sequence ID" value="KAK5945993.1"/>
    <property type="molecule type" value="Genomic_DNA"/>
</dbReference>
<accession>A0ABR0S0K6</accession>